<name>Q607Y4_METCA</name>
<dbReference type="EMBL" id="AE017282">
    <property type="protein sequence ID" value="AAU92380.1"/>
    <property type="molecule type" value="Genomic_DNA"/>
</dbReference>
<dbReference type="RefSeq" id="WP_010960878.1">
    <property type="nucleotide sequence ID" value="NC_002977.6"/>
</dbReference>
<evidence type="ECO:0000313" key="1">
    <source>
        <dbReference type="EMBL" id="AAU92380.1"/>
    </source>
</evidence>
<evidence type="ECO:0000313" key="2">
    <source>
        <dbReference type="Proteomes" id="UP000006821"/>
    </source>
</evidence>
<accession>Q607Y4</accession>
<dbReference type="Proteomes" id="UP000006821">
    <property type="component" value="Chromosome"/>
</dbReference>
<dbReference type="REBASE" id="11763">
    <property type="entry name" value="McaTI"/>
</dbReference>
<organism evidence="1 2">
    <name type="scientific">Methylococcus capsulatus (strain ATCC 33009 / NCIMB 11132 / Bath)</name>
    <dbReference type="NCBI Taxonomy" id="243233"/>
    <lineage>
        <taxon>Bacteria</taxon>
        <taxon>Pseudomonadati</taxon>
        <taxon>Pseudomonadota</taxon>
        <taxon>Gammaproteobacteria</taxon>
        <taxon>Methylococcales</taxon>
        <taxon>Methylococcaceae</taxon>
        <taxon>Methylococcus</taxon>
    </lineage>
</organism>
<dbReference type="KEGG" id="mca:MCA1617"/>
<dbReference type="AlphaFoldDB" id="Q607Y4"/>
<dbReference type="STRING" id="243233.MCA1617"/>
<proteinExistence type="predicted"/>
<evidence type="ECO:0008006" key="3">
    <source>
        <dbReference type="Google" id="ProtNLM"/>
    </source>
</evidence>
<protein>
    <recommendedName>
        <fullName evidence="3">Restriction endonuclease</fullName>
    </recommendedName>
</protein>
<gene>
    <name evidence="1" type="ordered locus">MCA1617</name>
</gene>
<sequence length="340" mass="39419">MTKEEFESYLDDIASKLRDEARKTPFAAAKQFEQRVREITKETIQAPGIEIDFNPHPQAFPDIEIGQFGIEVKFTTNDEWRSVANSVLETNRIESVQHVYIMFGKMGGNPDVRWGEYEKCVMHVRTSHVPRFEVQIDATRSLFEIMGISYDQFRVLEMHEKMQYIRKYARSRLKNGERLWWLEDSPGEAHTLPMQARLFTELEQSEKIRLRAEAILLCPQIVQSGRARHKYDDVALFMLTYHGVICHQTRDMFSAGSVGNPENDDNGGLYIARMLKLMEAELEKAAARMDAALFEEYWGVAVPPEERIAEWLRRADKFASGIWKPSEELFDGRYAQPRGA</sequence>
<dbReference type="eggNOG" id="ENOG502ZAW3">
    <property type="taxonomic scope" value="Bacteria"/>
</dbReference>
<dbReference type="GeneID" id="88223874"/>
<dbReference type="HOGENOM" id="CLU_063874_1_0_6"/>
<reference evidence="1 2" key="1">
    <citation type="journal article" date="2004" name="PLoS Biol.">
        <title>Genomic insights into methanotrophy: the complete genome sequence of Methylococcus capsulatus (Bath).</title>
        <authorList>
            <person name="Ward N.L."/>
            <person name="Larsen O."/>
            <person name="Sakwa J."/>
            <person name="Bruseth L."/>
            <person name="Khouri H.M."/>
            <person name="Durkin A.S."/>
            <person name="Dimitrov G."/>
            <person name="Jiang L."/>
            <person name="Scanlan D."/>
            <person name="Kang K.H."/>
            <person name="Lewis M.R."/>
            <person name="Nelson K.E."/>
            <person name="Methe B.A."/>
            <person name="Wu M."/>
            <person name="Heidelberg J.F."/>
            <person name="Paulsen I.T."/>
            <person name="Fouts D.E."/>
            <person name="Ravel J."/>
            <person name="Tettelin H."/>
            <person name="Ren Q."/>
            <person name="Read T.D."/>
            <person name="DeBoy R.T."/>
            <person name="Seshadri R."/>
            <person name="Salzberg S.L."/>
            <person name="Jensen H.B."/>
            <person name="Birkeland N.K."/>
            <person name="Nelson W.C."/>
            <person name="Dodson R.J."/>
            <person name="Grindhaug S.H."/>
            <person name="Holt I.E."/>
            <person name="Eidhammer I."/>
            <person name="Jonasen I."/>
            <person name="Vanaken S."/>
            <person name="Utterback T.R."/>
            <person name="Feldblyum T.V."/>
            <person name="Fraser C.M."/>
            <person name="Lillehaug J.R."/>
            <person name="Eisen J.A."/>
        </authorList>
    </citation>
    <scope>NUCLEOTIDE SEQUENCE [LARGE SCALE GENOMIC DNA]</scope>
    <source>
        <strain evidence="2">ATCC 33009 / NCIMB 11132 / Bath</strain>
    </source>
</reference>